<dbReference type="EMBL" id="CP124755">
    <property type="protein sequence ID" value="WGZ91646.1"/>
    <property type="molecule type" value="Genomic_DNA"/>
</dbReference>
<sequence length="1274" mass="141334">MQPANKLLYFLPGFMGSALTVDNQAVWLDMAALMWGDFSRLSADATNVSASAVLASAYQPLLDSLATSYTVQPFAYDWRLSFLESGKQLAQALTQQLDAAKAQQQSLTIRFLAQGAGGLVLKGLKAVAPEVWQRVQTEAGGRSVLLGTPLNGTFSMVQLLLGQHRLIRLLDSLDGKASGADNIADQFATYAGVLEQLPLNYVDPAVWGLPIGNRYENWAGRAALSQAQSTRAQWDAVSLEPNNTCYVHGKARLTPNGLSQQDDNWRFQASIAGDGVTTWASVANSELPQWFMPVEHGRMASHPAYFGALLALLDTGTTDLLSQHLPPSLDSARQWLPPLKNPLTPDESELRAAGLGYHTRQTQAETYPLVEVRVTHGNLEHCKHPIAVGHYDGDAILSAESVLDRALDGRLSDLLRLGLYPGAINTYQVFFNKQRKPGGAIVIGLGDIGKLSVGQLSSSYMWAMTGYAVKVREALEKDEDFNAADADFIPVHVSSLLMGTLGGGGLGMDDAITAMLRGICQANTALEKTERGLLTRIQSFEIIELYEDRAIEAAHLVHAFVQQPEFRNKFTATYLMQSLPGSRRRVYYNEGSGWWRRIQIDATQNGLKYTALTDRARAEMTLQATQRELVDQFIERAVTSNRDDPEVGKVLYELLWPADMKDQPLNADNLVLVLDDASSAYPWELLYNRLDAEGLPLAVRSGLLRQLQVTHYRQRVLAPLDKTALVIGDPQTEGVFEPLPAARAEADKVAKVLEAHQFKRVVKVIGGDAQSILQALHSDDYRVMHLAGHGVYRYQPKPDAEPVTGMVLGNGIFLTAVEISQMRRVPELAFVNCCHLAKIDPNAVTVQAIEVGDRAKLASSLAQELIRMGVRAVIAAGWTINDAAAKLFAATCYEALLQGYSFGKAVLMARQETWQRYPNDNTWGAYQCYGDPDYQLVPQRVPQAGDQWQASWQFVAAAEVVAELENFINRIDSADLGNIADLKSSLRQLHKAIPSDWLQHPQILAVLGKAYGRLEMYPQALAAYETALQSQYSEYPLSLLEDKAGLQTAWALAWAQQRLPEDELPNFELADKPLSLLDSGLKLLKLLEHLGNSQRRLEEEAKLWKRRAMLTQGADRRTDLEAMQRSYQQAHEFALQSYNQVAPYPLVNWLTIQVLRAMRNEAPYPERAQLKYWSEQAKTVIEQTERNDANFKSGINLAEYALLQYLSGSRLEEPLQVRQIINAYQLALSRGAAPRQISYIQEHLGFLRLMLSDSQAAEIQPILQALTMIQMKLG</sequence>
<name>A0AA95HBF5_9GAMM</name>
<proteinExistence type="predicted"/>
<dbReference type="InterPro" id="IPR024983">
    <property type="entry name" value="CHAT_dom"/>
</dbReference>
<feature type="coiled-coil region" evidence="1">
    <location>
        <begin position="83"/>
        <end position="110"/>
    </location>
</feature>
<dbReference type="Proteomes" id="UP001300672">
    <property type="component" value="Chromosome"/>
</dbReference>
<dbReference type="InterPro" id="IPR029058">
    <property type="entry name" value="AB_hydrolase_fold"/>
</dbReference>
<keyword evidence="1" id="KW-0175">Coiled coil</keyword>
<feature type="domain" description="CHAT" evidence="2">
    <location>
        <begin position="646"/>
        <end position="931"/>
    </location>
</feature>
<dbReference type="Gene3D" id="3.40.50.1820">
    <property type="entry name" value="alpha/beta hydrolase"/>
    <property type="match status" value="1"/>
</dbReference>
<reference evidence="3" key="2">
    <citation type="submission" date="2023-04" db="EMBL/GenBank/DDBJ databases">
        <authorList>
            <person name="Beletskiy A.V."/>
            <person name="Mardanov A.V."/>
            <person name="Ravin N.V."/>
        </authorList>
    </citation>
    <scope>NUCLEOTIDE SEQUENCE</scope>
    <source>
        <strain evidence="3">GKL-01</strain>
    </source>
</reference>
<dbReference type="Pfam" id="PF12770">
    <property type="entry name" value="CHAT"/>
    <property type="match status" value="1"/>
</dbReference>
<evidence type="ECO:0000256" key="1">
    <source>
        <dbReference type="SAM" id="Coils"/>
    </source>
</evidence>
<protein>
    <submittedName>
        <fullName evidence="3">CHAT domain-containing protein</fullName>
    </submittedName>
</protein>
<dbReference type="InterPro" id="IPR043472">
    <property type="entry name" value="Macro_dom-like"/>
</dbReference>
<dbReference type="AlphaFoldDB" id="A0AA95HBF5"/>
<dbReference type="SUPFAM" id="SSF52949">
    <property type="entry name" value="Macro domain-like"/>
    <property type="match status" value="1"/>
</dbReference>
<reference evidence="3" key="1">
    <citation type="journal article" date="2023" name="Int. J. Mol. Sci.">
        <title>Metagenomics Revealed a New Genus 'Candidatus Thiocaldithrix dubininis' gen. nov., sp. nov. and a New Species 'Candidatus Thiothrix putei' sp. nov. in the Family Thiotrichaceae, Some Members of Which Have Traits of Both Na+- and H+-Motive Energetics.</title>
        <authorList>
            <person name="Ravin N.V."/>
            <person name="Muntyan M.S."/>
            <person name="Smolyakov D.D."/>
            <person name="Rudenko T.S."/>
            <person name="Beletsky A.V."/>
            <person name="Mardanov A.V."/>
            <person name="Grabovich M.Y."/>
        </authorList>
    </citation>
    <scope>NUCLEOTIDE SEQUENCE</scope>
    <source>
        <strain evidence="3">GKL-01</strain>
    </source>
</reference>
<evidence type="ECO:0000313" key="3">
    <source>
        <dbReference type="EMBL" id="WGZ91646.1"/>
    </source>
</evidence>
<accession>A0AA95HBF5</accession>
<evidence type="ECO:0000259" key="2">
    <source>
        <dbReference type="Pfam" id="PF12770"/>
    </source>
</evidence>
<organism evidence="3">
    <name type="scientific">Candidatus Thiocaldithrix dubininis</name>
    <dbReference type="NCBI Taxonomy" id="3080823"/>
    <lineage>
        <taxon>Bacteria</taxon>
        <taxon>Pseudomonadati</taxon>
        <taxon>Pseudomonadota</taxon>
        <taxon>Gammaproteobacteria</taxon>
        <taxon>Thiotrichales</taxon>
        <taxon>Thiotrichaceae</taxon>
        <taxon>Candidatus Thiocaldithrix</taxon>
    </lineage>
</organism>
<dbReference type="KEGG" id="tdu:QJT80_04035"/>
<gene>
    <name evidence="3" type="ORF">QJT80_04035</name>
</gene>